<evidence type="ECO:0000256" key="4">
    <source>
        <dbReference type="ARBA" id="ARBA00022832"/>
    </source>
</evidence>
<dbReference type="PRINTS" id="PR01071">
    <property type="entry name" value="ACOABIOTINCC"/>
</dbReference>
<dbReference type="PROSITE" id="PS00188">
    <property type="entry name" value="BIOTIN"/>
    <property type="match status" value="1"/>
</dbReference>
<dbReference type="InterPro" id="IPR001249">
    <property type="entry name" value="AcCoA_biotinCC"/>
</dbReference>
<evidence type="ECO:0000313" key="11">
    <source>
        <dbReference type="Proteomes" id="UP000824017"/>
    </source>
</evidence>
<keyword evidence="3 8" id="KW-0444">Lipid biosynthesis</keyword>
<dbReference type="InterPro" id="IPR050709">
    <property type="entry name" value="Biotin_Carboxyl_Carrier/Decarb"/>
</dbReference>
<dbReference type="SUPFAM" id="SSF51230">
    <property type="entry name" value="Single hybrid motif"/>
    <property type="match status" value="1"/>
</dbReference>
<evidence type="ECO:0000313" key="10">
    <source>
        <dbReference type="EMBL" id="HIZ12718.1"/>
    </source>
</evidence>
<dbReference type="NCBIfam" id="TIGR00531">
    <property type="entry name" value="BCCP"/>
    <property type="match status" value="1"/>
</dbReference>
<dbReference type="InterPro" id="IPR001882">
    <property type="entry name" value="Biotin_BS"/>
</dbReference>
<evidence type="ECO:0000256" key="5">
    <source>
        <dbReference type="ARBA" id="ARBA00023098"/>
    </source>
</evidence>
<dbReference type="FunFam" id="2.40.50.100:FF:000003">
    <property type="entry name" value="Acetyl-CoA carboxylase biotin carboxyl carrier protein"/>
    <property type="match status" value="1"/>
</dbReference>
<protein>
    <recommendedName>
        <fullName evidence="2 8">Biotin carboxyl carrier protein of acetyl-CoA carboxylase</fullName>
    </recommendedName>
</protein>
<dbReference type="PANTHER" id="PTHR45266:SF3">
    <property type="entry name" value="OXALOACETATE DECARBOXYLASE ALPHA CHAIN"/>
    <property type="match status" value="1"/>
</dbReference>
<comment type="pathway">
    <text evidence="1 8">Lipid metabolism; fatty acid biosynthesis.</text>
</comment>
<keyword evidence="4 8" id="KW-0276">Fatty acid metabolism</keyword>
<gene>
    <name evidence="10" type="primary">accB</name>
    <name evidence="10" type="ORF">H9817_02155</name>
</gene>
<dbReference type="PROSITE" id="PS50968">
    <property type="entry name" value="BIOTINYL_LIPOYL"/>
    <property type="match status" value="1"/>
</dbReference>
<comment type="function">
    <text evidence="8">This protein is a component of the acetyl coenzyme A carboxylase complex; first, biotin carboxylase catalyzes the carboxylation of the carrier protein and then the transcarboxylase transfers the carboxyl group to form malonyl-CoA.</text>
</comment>
<evidence type="ECO:0000256" key="3">
    <source>
        <dbReference type="ARBA" id="ARBA00022516"/>
    </source>
</evidence>
<comment type="caution">
    <text evidence="10">The sequence shown here is derived from an EMBL/GenBank/DDBJ whole genome shotgun (WGS) entry which is preliminary data.</text>
</comment>
<evidence type="ECO:0000256" key="8">
    <source>
        <dbReference type="RuleBase" id="RU364072"/>
    </source>
</evidence>
<dbReference type="GO" id="GO:0003989">
    <property type="term" value="F:acetyl-CoA carboxylase activity"/>
    <property type="evidence" value="ECO:0007669"/>
    <property type="project" value="InterPro"/>
</dbReference>
<keyword evidence="7 8" id="KW-0092">Biotin</keyword>
<dbReference type="Gene3D" id="2.40.50.100">
    <property type="match status" value="1"/>
</dbReference>
<dbReference type="InterPro" id="IPR000089">
    <property type="entry name" value="Biotin_lipoyl"/>
</dbReference>
<name>A0A9D2IIV5_9FIRM</name>
<sequence>MKIEQVLELVKAVSDSTLTEFKYEEDGVKLSLKKAGDKIVQVQAPAAPLAAPVIAPSAMPAASVPAAPVTGIQAAAPAGNIVKSPLVGTFYAAPAEDAEPFVKVGDSVKEGQVLAIVEAMKLMNEIESDFAGTVTEILVENGEAVEYGQPLFVIS</sequence>
<dbReference type="Pfam" id="PF00364">
    <property type="entry name" value="Biotin_lipoyl"/>
    <property type="match status" value="1"/>
</dbReference>
<evidence type="ECO:0000256" key="7">
    <source>
        <dbReference type="ARBA" id="ARBA00023267"/>
    </source>
</evidence>
<dbReference type="AlphaFoldDB" id="A0A9D2IIV5"/>
<keyword evidence="5 8" id="KW-0443">Lipid metabolism</keyword>
<dbReference type="PANTHER" id="PTHR45266">
    <property type="entry name" value="OXALOACETATE DECARBOXYLASE ALPHA CHAIN"/>
    <property type="match status" value="1"/>
</dbReference>
<reference evidence="10" key="2">
    <citation type="submission" date="2021-04" db="EMBL/GenBank/DDBJ databases">
        <authorList>
            <person name="Gilroy R."/>
        </authorList>
    </citation>
    <scope>NUCLEOTIDE SEQUENCE</scope>
    <source>
        <strain evidence="10">ChiGjej1B1-13045</strain>
    </source>
</reference>
<proteinExistence type="predicted"/>
<dbReference type="GO" id="GO:0009317">
    <property type="term" value="C:acetyl-CoA carboxylase complex"/>
    <property type="evidence" value="ECO:0007669"/>
    <property type="project" value="InterPro"/>
</dbReference>
<evidence type="ECO:0000256" key="6">
    <source>
        <dbReference type="ARBA" id="ARBA00023160"/>
    </source>
</evidence>
<keyword evidence="6 8" id="KW-0275">Fatty acid biosynthesis</keyword>
<dbReference type="EMBL" id="DXCD01000059">
    <property type="protein sequence ID" value="HIZ12718.1"/>
    <property type="molecule type" value="Genomic_DNA"/>
</dbReference>
<organism evidence="10 11">
    <name type="scientific">Candidatus Mediterraneibacter stercorigallinarum</name>
    <dbReference type="NCBI Taxonomy" id="2838686"/>
    <lineage>
        <taxon>Bacteria</taxon>
        <taxon>Bacillati</taxon>
        <taxon>Bacillota</taxon>
        <taxon>Clostridia</taxon>
        <taxon>Lachnospirales</taxon>
        <taxon>Lachnospiraceae</taxon>
        <taxon>Mediterraneibacter</taxon>
    </lineage>
</organism>
<evidence type="ECO:0000256" key="1">
    <source>
        <dbReference type="ARBA" id="ARBA00005194"/>
    </source>
</evidence>
<dbReference type="CDD" id="cd06850">
    <property type="entry name" value="biotinyl_domain"/>
    <property type="match status" value="1"/>
</dbReference>
<dbReference type="Proteomes" id="UP000824017">
    <property type="component" value="Unassembled WGS sequence"/>
</dbReference>
<accession>A0A9D2IIV5</accession>
<evidence type="ECO:0000256" key="2">
    <source>
        <dbReference type="ARBA" id="ARBA00017562"/>
    </source>
</evidence>
<feature type="domain" description="Lipoyl-binding" evidence="9">
    <location>
        <begin position="71"/>
        <end position="155"/>
    </location>
</feature>
<reference evidence="10" key="1">
    <citation type="journal article" date="2021" name="PeerJ">
        <title>Extensive microbial diversity within the chicken gut microbiome revealed by metagenomics and culture.</title>
        <authorList>
            <person name="Gilroy R."/>
            <person name="Ravi A."/>
            <person name="Getino M."/>
            <person name="Pursley I."/>
            <person name="Horton D.L."/>
            <person name="Alikhan N.F."/>
            <person name="Baker D."/>
            <person name="Gharbi K."/>
            <person name="Hall N."/>
            <person name="Watson M."/>
            <person name="Adriaenssens E.M."/>
            <person name="Foster-Nyarko E."/>
            <person name="Jarju S."/>
            <person name="Secka A."/>
            <person name="Antonio M."/>
            <person name="Oren A."/>
            <person name="Chaudhuri R.R."/>
            <person name="La Ragione R."/>
            <person name="Hildebrand F."/>
            <person name="Pallen M.J."/>
        </authorList>
    </citation>
    <scope>NUCLEOTIDE SEQUENCE</scope>
    <source>
        <strain evidence="10">ChiGjej1B1-13045</strain>
    </source>
</reference>
<keyword evidence="10" id="KW-0436">Ligase</keyword>
<dbReference type="GO" id="GO:0006633">
    <property type="term" value="P:fatty acid biosynthetic process"/>
    <property type="evidence" value="ECO:0007669"/>
    <property type="project" value="UniProtKB-KW"/>
</dbReference>
<dbReference type="InterPro" id="IPR011053">
    <property type="entry name" value="Single_hybrid_motif"/>
</dbReference>
<evidence type="ECO:0000259" key="9">
    <source>
        <dbReference type="PROSITE" id="PS50968"/>
    </source>
</evidence>